<evidence type="ECO:0000256" key="1">
    <source>
        <dbReference type="SAM" id="SignalP"/>
    </source>
</evidence>
<keyword evidence="1" id="KW-0732">Signal</keyword>
<evidence type="ECO:0000313" key="2">
    <source>
        <dbReference type="EMBL" id="OGZ02471.1"/>
    </source>
</evidence>
<protein>
    <recommendedName>
        <fullName evidence="4">DUF2680 domain-containing protein</fullName>
    </recommendedName>
</protein>
<feature type="signal peptide" evidence="1">
    <location>
        <begin position="1"/>
        <end position="28"/>
    </location>
</feature>
<dbReference type="AlphaFoldDB" id="A0A1G2CPA6"/>
<organism evidence="2 3">
    <name type="scientific">Candidatus Liptonbacteria bacterium RIFCSPLOWO2_01_FULL_53_13</name>
    <dbReference type="NCBI Taxonomy" id="1798651"/>
    <lineage>
        <taxon>Bacteria</taxon>
        <taxon>Candidatus Liptoniibacteriota</taxon>
    </lineage>
</organism>
<accession>A0A1G2CPA6</accession>
<sequence length="154" mass="16082">MKNKNKIALYTALSAVALGLLGTGVASAGGMGMFGGGFGFVAATPDEVASRHQTMFQNEATLLGISVDDVKSGWAEGKTIGEIATAHGITADQLAQKMKDARGAQMKSQLQALVDKGIITQAQADSRLKVMQNFSQNRKGNGAMGKGMRGGFRF</sequence>
<dbReference type="EMBL" id="MHLB01000011">
    <property type="protein sequence ID" value="OGZ02471.1"/>
    <property type="molecule type" value="Genomic_DNA"/>
</dbReference>
<comment type="caution">
    <text evidence="2">The sequence shown here is derived from an EMBL/GenBank/DDBJ whole genome shotgun (WGS) entry which is preliminary data.</text>
</comment>
<name>A0A1G2CPA6_9BACT</name>
<proteinExistence type="predicted"/>
<reference evidence="2 3" key="1">
    <citation type="journal article" date="2016" name="Nat. Commun.">
        <title>Thousands of microbial genomes shed light on interconnected biogeochemical processes in an aquifer system.</title>
        <authorList>
            <person name="Anantharaman K."/>
            <person name="Brown C.T."/>
            <person name="Hug L.A."/>
            <person name="Sharon I."/>
            <person name="Castelle C.J."/>
            <person name="Probst A.J."/>
            <person name="Thomas B.C."/>
            <person name="Singh A."/>
            <person name="Wilkins M.J."/>
            <person name="Karaoz U."/>
            <person name="Brodie E.L."/>
            <person name="Williams K.H."/>
            <person name="Hubbard S.S."/>
            <person name="Banfield J.F."/>
        </authorList>
    </citation>
    <scope>NUCLEOTIDE SEQUENCE [LARGE SCALE GENOMIC DNA]</scope>
</reference>
<evidence type="ECO:0008006" key="4">
    <source>
        <dbReference type="Google" id="ProtNLM"/>
    </source>
</evidence>
<gene>
    <name evidence="2" type="ORF">A2946_02775</name>
</gene>
<feature type="chain" id="PRO_5009582381" description="DUF2680 domain-containing protein" evidence="1">
    <location>
        <begin position="29"/>
        <end position="154"/>
    </location>
</feature>
<evidence type="ECO:0000313" key="3">
    <source>
        <dbReference type="Proteomes" id="UP000178348"/>
    </source>
</evidence>
<dbReference type="Proteomes" id="UP000178348">
    <property type="component" value="Unassembled WGS sequence"/>
</dbReference>